<feature type="transmembrane region" description="Helical" evidence="8">
    <location>
        <begin position="198"/>
        <end position="219"/>
    </location>
</feature>
<evidence type="ECO:0000256" key="8">
    <source>
        <dbReference type="SAM" id="Phobius"/>
    </source>
</evidence>
<feature type="transmembrane region" description="Helical" evidence="8">
    <location>
        <begin position="271"/>
        <end position="291"/>
    </location>
</feature>
<evidence type="ECO:0000256" key="6">
    <source>
        <dbReference type="ARBA" id="ARBA00022989"/>
    </source>
</evidence>
<proteinExistence type="inferred from homology"/>
<organism evidence="9 10">
    <name type="scientific">Flavobacterium frigoris</name>
    <dbReference type="NCBI Taxonomy" id="229204"/>
    <lineage>
        <taxon>Bacteria</taxon>
        <taxon>Pseudomonadati</taxon>
        <taxon>Bacteroidota</taxon>
        <taxon>Flavobacteriia</taxon>
        <taxon>Flavobacteriales</taxon>
        <taxon>Flavobacteriaceae</taxon>
        <taxon>Flavobacterium</taxon>
    </lineage>
</organism>
<feature type="transmembrane region" description="Helical" evidence="8">
    <location>
        <begin position="481"/>
        <end position="501"/>
    </location>
</feature>
<evidence type="ECO:0000256" key="5">
    <source>
        <dbReference type="ARBA" id="ARBA00022692"/>
    </source>
</evidence>
<dbReference type="InterPro" id="IPR000060">
    <property type="entry name" value="BCCT_transptr"/>
</dbReference>
<dbReference type="EMBL" id="FOFZ01000005">
    <property type="protein sequence ID" value="SEQ88787.1"/>
    <property type="molecule type" value="Genomic_DNA"/>
</dbReference>
<dbReference type="OrthoDB" id="9775735at2"/>
<dbReference type="NCBIfam" id="TIGR00842">
    <property type="entry name" value="bcct"/>
    <property type="match status" value="1"/>
</dbReference>
<sequence>MNKLLHFLEQKYNFKTDFTRSVALPSLTIIIAISIFCGFFPTEAEEFFNQVKAVIFKNLGWLYVLIVTVFVLFLIGVAVSKFGKIKLGADDTKPEYSFFSWVAMLFAAGMGIGLMYFGVAETMAHYANPAISNLDESLRAKEAQLYTFFHWGFHAWSIYGVVGLSMAYFAYRHNLPLAIRSGFYPMLKDKIHGRFGNIVDVFALCSTFFGIATTLGFGVLQLSAGLQSLGVIPNTNFKYQVGIVVIVMVIAIISATSGLGKGVKKLSEINIIMATLLMLFVLIAGPTIYILSTLTEGIGHYVSNFMSLTFNTYAFEKDSQEWFSNWTILYWAWWISWAPYVGLFIAKISKGRTIREFILAVLFIPALFNFVWMTIFGSSAIWIDEFVAHGALSEFANNSDTLLFNFFSYFPLTSLLNVLSIAIICVFFITSADSGIFIMNGISSKGAANSPKWQNAFWGGLLTIVSLSLLSSGGLASLQTMTLVTALPFGIIMLLLCVNLWKALMADNEYSTSKYSHGSLNWNDYHWKVRLEKILTYSQKKDIKKFLNETVRVSFEELVKELEKNKIEAGILYNTTPNNSIELVIKHDQLRNFIYGVMAQPQTISETLINEQNTPNIDSDTVFLPISYFGDHRMGYDIQYLSKDEIISDVLREYERFLTLGSDGMHDLLMKPN</sequence>
<dbReference type="GO" id="GO:0022857">
    <property type="term" value="F:transmembrane transporter activity"/>
    <property type="evidence" value="ECO:0007669"/>
    <property type="project" value="InterPro"/>
</dbReference>
<evidence type="ECO:0000313" key="10">
    <source>
        <dbReference type="Proteomes" id="UP000183658"/>
    </source>
</evidence>
<feature type="transmembrane region" description="Helical" evidence="8">
    <location>
        <begin position="358"/>
        <end position="383"/>
    </location>
</feature>
<accession>A0A1H9JPQ1</accession>
<dbReference type="GO" id="GO:0005886">
    <property type="term" value="C:plasma membrane"/>
    <property type="evidence" value="ECO:0007669"/>
    <property type="project" value="UniProtKB-SubCell"/>
</dbReference>
<feature type="transmembrane region" description="Helical" evidence="8">
    <location>
        <begin position="328"/>
        <end position="346"/>
    </location>
</feature>
<dbReference type="InterPro" id="IPR018093">
    <property type="entry name" value="BCCT_CS"/>
</dbReference>
<dbReference type="Pfam" id="PF02028">
    <property type="entry name" value="BCCT"/>
    <property type="match status" value="1"/>
</dbReference>
<gene>
    <name evidence="9" type="ORF">SAMN05444355_10519</name>
</gene>
<reference evidence="10" key="1">
    <citation type="submission" date="2016-10" db="EMBL/GenBank/DDBJ databases">
        <authorList>
            <person name="Varghese N."/>
            <person name="Submissions S."/>
        </authorList>
    </citation>
    <scope>NUCLEOTIDE SEQUENCE [LARGE SCALE GENOMIC DNA]</scope>
    <source>
        <strain evidence="10">DSM 15719</strain>
    </source>
</reference>
<comment type="similarity">
    <text evidence="2">Belongs to the BCCT transporter (TC 2.A.15) family.</text>
</comment>
<dbReference type="Proteomes" id="UP000183658">
    <property type="component" value="Unassembled WGS sequence"/>
</dbReference>
<feature type="transmembrane region" description="Helical" evidence="8">
    <location>
        <begin position="403"/>
        <end position="429"/>
    </location>
</feature>
<keyword evidence="4" id="KW-1003">Cell membrane</keyword>
<dbReference type="PANTHER" id="PTHR30047">
    <property type="entry name" value="HIGH-AFFINITY CHOLINE TRANSPORT PROTEIN-RELATED"/>
    <property type="match status" value="1"/>
</dbReference>
<feature type="transmembrane region" description="Helical" evidence="8">
    <location>
        <begin position="148"/>
        <end position="171"/>
    </location>
</feature>
<dbReference type="PROSITE" id="PS01303">
    <property type="entry name" value="BCCT"/>
    <property type="match status" value="1"/>
</dbReference>
<comment type="subcellular location">
    <subcellularLocation>
        <location evidence="1">Cell membrane</location>
        <topology evidence="1">Multi-pass membrane protein</topology>
    </subcellularLocation>
</comment>
<feature type="transmembrane region" description="Helical" evidence="8">
    <location>
        <begin position="61"/>
        <end position="79"/>
    </location>
</feature>
<keyword evidence="7 8" id="KW-0472">Membrane</keyword>
<evidence type="ECO:0000256" key="1">
    <source>
        <dbReference type="ARBA" id="ARBA00004651"/>
    </source>
</evidence>
<evidence type="ECO:0000256" key="2">
    <source>
        <dbReference type="ARBA" id="ARBA00005658"/>
    </source>
</evidence>
<dbReference type="AlphaFoldDB" id="A0A1H9JPQ1"/>
<evidence type="ECO:0000313" key="9">
    <source>
        <dbReference type="EMBL" id="SEQ88787.1"/>
    </source>
</evidence>
<dbReference type="PANTHER" id="PTHR30047:SF7">
    <property type="entry name" value="HIGH-AFFINITY CHOLINE TRANSPORT PROTEIN"/>
    <property type="match status" value="1"/>
</dbReference>
<name>A0A1H9JPQ1_FLAFI</name>
<protein>
    <submittedName>
        <fullName evidence="9">Choline/glycine/proline betaine transport protein</fullName>
    </submittedName>
</protein>
<keyword evidence="6 8" id="KW-1133">Transmembrane helix</keyword>
<evidence type="ECO:0000256" key="3">
    <source>
        <dbReference type="ARBA" id="ARBA00022448"/>
    </source>
</evidence>
<feature type="transmembrane region" description="Helical" evidence="8">
    <location>
        <begin position="21"/>
        <end position="41"/>
    </location>
</feature>
<keyword evidence="5 8" id="KW-0812">Transmembrane</keyword>
<keyword evidence="10" id="KW-1185">Reference proteome</keyword>
<dbReference type="RefSeq" id="WP_074723052.1">
    <property type="nucleotide sequence ID" value="NZ_CBCRVS010000004.1"/>
</dbReference>
<feature type="transmembrane region" description="Helical" evidence="8">
    <location>
        <begin position="455"/>
        <end position="475"/>
    </location>
</feature>
<feature type="transmembrane region" description="Helical" evidence="8">
    <location>
        <begin position="99"/>
        <end position="119"/>
    </location>
</feature>
<keyword evidence="3" id="KW-0813">Transport</keyword>
<evidence type="ECO:0000256" key="4">
    <source>
        <dbReference type="ARBA" id="ARBA00022475"/>
    </source>
</evidence>
<feature type="transmembrane region" description="Helical" evidence="8">
    <location>
        <begin position="239"/>
        <end position="259"/>
    </location>
</feature>
<evidence type="ECO:0000256" key="7">
    <source>
        <dbReference type="ARBA" id="ARBA00023136"/>
    </source>
</evidence>